<proteinExistence type="predicted"/>
<evidence type="ECO:0000313" key="2">
    <source>
        <dbReference type="EMBL" id="MRI68280.1"/>
    </source>
</evidence>
<evidence type="ECO:0000313" key="3">
    <source>
        <dbReference type="Proteomes" id="UP000435187"/>
    </source>
</evidence>
<name>A0A6N7R560_9BACI</name>
<dbReference type="EMBL" id="WJEE01000058">
    <property type="protein sequence ID" value="MRI68280.1"/>
    <property type="molecule type" value="Genomic_DNA"/>
</dbReference>
<evidence type="ECO:0000256" key="1">
    <source>
        <dbReference type="SAM" id="MobiDB-lite"/>
    </source>
</evidence>
<accession>A0A6N7R560</accession>
<feature type="compositionally biased region" description="Basic and acidic residues" evidence="1">
    <location>
        <begin position="90"/>
        <end position="112"/>
    </location>
</feature>
<protein>
    <submittedName>
        <fullName evidence="2">Uncharacterized protein</fullName>
    </submittedName>
</protein>
<feature type="region of interest" description="Disordered" evidence="1">
    <location>
        <begin position="90"/>
        <end position="125"/>
    </location>
</feature>
<feature type="region of interest" description="Disordered" evidence="1">
    <location>
        <begin position="26"/>
        <end position="55"/>
    </location>
</feature>
<gene>
    <name evidence="2" type="ORF">GH885_18390</name>
</gene>
<reference evidence="2 3" key="1">
    <citation type="submission" date="2019-10" db="EMBL/GenBank/DDBJ databases">
        <title>Gracilibacillus salitolerans sp. nov., a moderate halophile isolated from a saline soil in northwest China.</title>
        <authorList>
            <person name="Gan L."/>
        </authorList>
    </citation>
    <scope>NUCLEOTIDE SEQUENCE [LARGE SCALE GENOMIC DNA]</scope>
    <source>
        <strain evidence="2 3">TP2-8</strain>
    </source>
</reference>
<organism evidence="2 3">
    <name type="scientific">Gracilibacillus thailandensis</name>
    <dbReference type="NCBI Taxonomy" id="563735"/>
    <lineage>
        <taxon>Bacteria</taxon>
        <taxon>Bacillati</taxon>
        <taxon>Bacillota</taxon>
        <taxon>Bacilli</taxon>
        <taxon>Bacillales</taxon>
        <taxon>Bacillaceae</taxon>
        <taxon>Gracilibacillus</taxon>
    </lineage>
</organism>
<comment type="caution">
    <text evidence="2">The sequence shown here is derived from an EMBL/GenBank/DDBJ whole genome shotgun (WGS) entry which is preliminary data.</text>
</comment>
<dbReference type="Proteomes" id="UP000435187">
    <property type="component" value="Unassembled WGS sequence"/>
</dbReference>
<dbReference type="RefSeq" id="WP_153836779.1">
    <property type="nucleotide sequence ID" value="NZ_JBHUMW010000010.1"/>
</dbReference>
<dbReference type="AlphaFoldDB" id="A0A6N7R560"/>
<feature type="compositionally biased region" description="Polar residues" evidence="1">
    <location>
        <begin position="37"/>
        <end position="55"/>
    </location>
</feature>
<keyword evidence="3" id="KW-1185">Reference proteome</keyword>
<sequence>MDELLSFIVPIIALVFWLFGLSKSKDEGQNQKRPQRPVQQKTSHTQQPRTETTIDQTIPDLQTIDTNPESEQETFAQQKEKQMEKLKEKIQHAENIRDKSKDQQLGKHDAIKDGPPPRAYRKDSKEQISLSVEKNLTSKGIAQGIIMSEVLGPPRAYQKRKHYRNYR</sequence>